<dbReference type="Proteomes" id="UP000800200">
    <property type="component" value="Unassembled WGS sequence"/>
</dbReference>
<keyword evidence="2" id="KW-1185">Reference proteome</keyword>
<proteinExistence type="predicted"/>
<organism evidence="1 2">
    <name type="scientific">Zopfia rhizophila CBS 207.26</name>
    <dbReference type="NCBI Taxonomy" id="1314779"/>
    <lineage>
        <taxon>Eukaryota</taxon>
        <taxon>Fungi</taxon>
        <taxon>Dikarya</taxon>
        <taxon>Ascomycota</taxon>
        <taxon>Pezizomycotina</taxon>
        <taxon>Dothideomycetes</taxon>
        <taxon>Dothideomycetes incertae sedis</taxon>
        <taxon>Zopfiaceae</taxon>
        <taxon>Zopfia</taxon>
    </lineage>
</organism>
<name>A0A6A6EQ06_9PEZI</name>
<dbReference type="EMBL" id="ML994613">
    <property type="protein sequence ID" value="KAF2193654.1"/>
    <property type="molecule type" value="Genomic_DNA"/>
</dbReference>
<dbReference type="AlphaFoldDB" id="A0A6A6EQ06"/>
<evidence type="ECO:0000313" key="1">
    <source>
        <dbReference type="EMBL" id="KAF2193654.1"/>
    </source>
</evidence>
<reference evidence="1" key="1">
    <citation type="journal article" date="2020" name="Stud. Mycol.">
        <title>101 Dothideomycetes genomes: a test case for predicting lifestyles and emergence of pathogens.</title>
        <authorList>
            <person name="Haridas S."/>
            <person name="Albert R."/>
            <person name="Binder M."/>
            <person name="Bloem J."/>
            <person name="Labutti K."/>
            <person name="Salamov A."/>
            <person name="Andreopoulos B."/>
            <person name="Baker S."/>
            <person name="Barry K."/>
            <person name="Bills G."/>
            <person name="Bluhm B."/>
            <person name="Cannon C."/>
            <person name="Castanera R."/>
            <person name="Culley D."/>
            <person name="Daum C."/>
            <person name="Ezra D."/>
            <person name="Gonzalez J."/>
            <person name="Henrissat B."/>
            <person name="Kuo A."/>
            <person name="Liang C."/>
            <person name="Lipzen A."/>
            <person name="Lutzoni F."/>
            <person name="Magnuson J."/>
            <person name="Mondo S."/>
            <person name="Nolan M."/>
            <person name="Ohm R."/>
            <person name="Pangilinan J."/>
            <person name="Park H.-J."/>
            <person name="Ramirez L."/>
            <person name="Alfaro M."/>
            <person name="Sun H."/>
            <person name="Tritt A."/>
            <person name="Yoshinaga Y."/>
            <person name="Zwiers L.-H."/>
            <person name="Turgeon B."/>
            <person name="Goodwin S."/>
            <person name="Spatafora J."/>
            <person name="Crous P."/>
            <person name="Grigoriev I."/>
        </authorList>
    </citation>
    <scope>NUCLEOTIDE SEQUENCE</scope>
    <source>
        <strain evidence="1">CBS 207.26</strain>
    </source>
</reference>
<gene>
    <name evidence="1" type="ORF">K469DRAFT_691182</name>
</gene>
<accession>A0A6A6EQ06</accession>
<evidence type="ECO:0000313" key="2">
    <source>
        <dbReference type="Proteomes" id="UP000800200"/>
    </source>
</evidence>
<protein>
    <submittedName>
        <fullName evidence="1">Uncharacterized protein</fullName>
    </submittedName>
</protein>
<sequence length="292" mass="34017">MPPRRAPTSLLDWMEKRRKRAQDSRAIEKLNGQAGELFKPPYQYKPTRVAHKIYQIAQQRWDDHSTIKWRRAEVIFSSEVISTSYNRKRAQRLYSPGRNAVRFQYYCLWKDEKLGRPFGYSPDLQSSSDIEDKGSVKGYIDWRNQHFKEADVQKNSKHLEPTEVNEIRIYINQIHKRALTESSKELCWDRFIEHIKPILASIGRYETNFLHVAGGKFRTKLLQEEDEDGHSPSQVEPGYEPGVALKDPALFGLPVWLRDSHLVNLFLPACLLACCLPTYPNAFSFSSYVDKP</sequence>